<dbReference type="Proteomes" id="UP000000739">
    <property type="component" value="Chromosome"/>
</dbReference>
<dbReference type="Pfam" id="PF12158">
    <property type="entry name" value="DUF3592"/>
    <property type="match status" value="2"/>
</dbReference>
<sequence>MAGDKPKSAKASLWVRAAHVFGGLVLIALAFGWWWGIQMAQADSAGLPFWTKTPCRVVQSSGRAVPKGYKFLVQYEYEVNGEAFTSKRHRLNPIVFYSAQEAMELAREFSAGADSFCYVDPSNPTKAVLETDKYSFWFLYPICLAFLFAAASGFRKAWLGLPLEYRIGDYALLERLAIACLMAALLSGGLAYGRIPALWSAYANAPSEGWEKTECTVALSRVLTKHSGRRDLYKADVLYSYFYNGKQYWSNAYKYDQKPSIESGSQEAIIAKYPRGARTVCFVNPRKPGLAVLKTGYSPDMSRALSSLLIIIPGLCGILLAFWPGIGISDWIVNYPDSKRKKTHRPKSKTMLIKPVIPRTRESSLQNRRKNRNERRPNRRAAGFDGNRIQPGVDCLVLRTRTSGVGQSLGALLLNLAMTAAAFFIITDSPGAEAVLLFLIYAPVGLTVLFKSRPFFLAAFNPRVTATIHASSLHLGDNVKLTWEAKGNLGKAQGLAFILAGEEKVIYKLGKRNLSGRHVFYTEEQFQTSAPSLMRKGEIKLHIPLETMHSLETSISSPGEKKKYFVNWKLRVHLAMEGRNNTRNEYPLDIQPLQS</sequence>
<feature type="domain" description="DUF3592" evidence="3">
    <location>
        <begin position="213"/>
        <end position="297"/>
    </location>
</feature>
<feature type="transmembrane region" description="Helical" evidence="2">
    <location>
        <begin position="409"/>
        <end position="426"/>
    </location>
</feature>
<keyword evidence="5" id="KW-1185">Reference proteome</keyword>
<evidence type="ECO:0000313" key="5">
    <source>
        <dbReference type="Proteomes" id="UP000000739"/>
    </source>
</evidence>
<organism evidence="4 5">
    <name type="scientific">Desulfatibacillum aliphaticivorans</name>
    <dbReference type="NCBI Taxonomy" id="218208"/>
    <lineage>
        <taxon>Bacteria</taxon>
        <taxon>Pseudomonadati</taxon>
        <taxon>Thermodesulfobacteriota</taxon>
        <taxon>Desulfobacteria</taxon>
        <taxon>Desulfobacterales</taxon>
        <taxon>Desulfatibacillaceae</taxon>
        <taxon>Desulfatibacillum</taxon>
    </lineage>
</organism>
<evidence type="ECO:0000259" key="3">
    <source>
        <dbReference type="Pfam" id="PF12158"/>
    </source>
</evidence>
<dbReference type="InterPro" id="IPR021994">
    <property type="entry name" value="DUF3592"/>
</dbReference>
<dbReference type="EMBL" id="CP001322">
    <property type="protein sequence ID" value="ACL04781.1"/>
    <property type="molecule type" value="Genomic_DNA"/>
</dbReference>
<dbReference type="RefSeq" id="WP_015947841.1">
    <property type="nucleotide sequence ID" value="NC_011768.1"/>
</dbReference>
<feature type="transmembrane region" description="Helical" evidence="2">
    <location>
        <begin position="12"/>
        <end position="35"/>
    </location>
</feature>
<name>B8FBM8_DESAL</name>
<reference evidence="4 5" key="1">
    <citation type="journal article" date="2012" name="Environ. Microbiol.">
        <title>The genome sequence of Desulfatibacillum alkenivorans AK-01: a blueprint for anaerobic alkane oxidation.</title>
        <authorList>
            <person name="Callaghan A.V."/>
            <person name="Morris B.E."/>
            <person name="Pereira I.A."/>
            <person name="McInerney M.J."/>
            <person name="Austin R.N."/>
            <person name="Groves J.T."/>
            <person name="Kukor J.J."/>
            <person name="Suflita J.M."/>
            <person name="Young L.Y."/>
            <person name="Zylstra G.J."/>
            <person name="Wawrik B."/>
        </authorList>
    </citation>
    <scope>NUCLEOTIDE SEQUENCE [LARGE SCALE GENOMIC DNA]</scope>
    <source>
        <strain evidence="4 5">AK-01</strain>
    </source>
</reference>
<accession>B8FBM8</accession>
<keyword evidence="2" id="KW-0812">Transmembrane</keyword>
<dbReference type="eggNOG" id="ENOG5030P5F">
    <property type="taxonomic scope" value="Bacteria"/>
</dbReference>
<evidence type="ECO:0000256" key="2">
    <source>
        <dbReference type="SAM" id="Phobius"/>
    </source>
</evidence>
<dbReference type="AlphaFoldDB" id="B8FBM8"/>
<dbReference type="HOGENOM" id="CLU_468294_0_0_7"/>
<feature type="transmembrane region" description="Helical" evidence="2">
    <location>
        <begin position="432"/>
        <end position="450"/>
    </location>
</feature>
<protein>
    <recommendedName>
        <fullName evidence="3">DUF3592 domain-containing protein</fullName>
    </recommendedName>
</protein>
<dbReference type="KEGG" id="dal:Dalk_3091"/>
<feature type="transmembrane region" description="Helical" evidence="2">
    <location>
        <begin position="308"/>
        <end position="333"/>
    </location>
</feature>
<evidence type="ECO:0000256" key="1">
    <source>
        <dbReference type="SAM" id="MobiDB-lite"/>
    </source>
</evidence>
<feature type="domain" description="DUF3592" evidence="3">
    <location>
        <begin position="53"/>
        <end position="132"/>
    </location>
</feature>
<feature type="compositionally biased region" description="Basic residues" evidence="1">
    <location>
        <begin position="367"/>
        <end position="379"/>
    </location>
</feature>
<feature type="transmembrane region" description="Helical" evidence="2">
    <location>
        <begin position="175"/>
        <end position="195"/>
    </location>
</feature>
<gene>
    <name evidence="4" type="ordered locus">Dalk_3091</name>
</gene>
<keyword evidence="2" id="KW-1133">Transmembrane helix</keyword>
<feature type="transmembrane region" description="Helical" evidence="2">
    <location>
        <begin position="134"/>
        <end position="154"/>
    </location>
</feature>
<evidence type="ECO:0000313" key="4">
    <source>
        <dbReference type="EMBL" id="ACL04781.1"/>
    </source>
</evidence>
<proteinExistence type="predicted"/>
<feature type="region of interest" description="Disordered" evidence="1">
    <location>
        <begin position="361"/>
        <end position="386"/>
    </location>
</feature>
<keyword evidence="2" id="KW-0472">Membrane</keyword>